<keyword evidence="7" id="KW-1185">Reference proteome</keyword>
<dbReference type="Proteomes" id="UP001145050">
    <property type="component" value="Unassembled WGS sequence"/>
</dbReference>
<sequence length="537" mass="60635">MKMKNKTLRKQFVTRMLIVLISITVISGAIQFYLSYGQVEQNVENEAMMIGQSIEQGITETDLAERAIEQQIDYKLEDTSERIGELLPEKAADISNSDLIKVNEKVKIAGIDIFKKEDGVISVSNSTDPEEIGFTLKGISEEGNNALEQLLMEEKPNGRGIASYINDNIVILYTAQAGSREEPQFFKYAYYHQPGTDYIISAFIEANEVYQFTQEVGPSAWIEKVLTGSEFSKEIAILDPRVFADPSLAERMYPPLKKVVYGKYTFRNDEKLLIDLLKSPKRVSYIDNNNGEKIYKMFIPYDEGRVIYIALDYEKMSAPLKNNSLLLIVFGFLALLLLFIITARFFSDIYNNIAKIINQIKSLEKGDFTSRSHVEDGGELSDLSKTTNKMAETLNKLIGETREQATETERHAYLLEAEANNSVEKVYSMSVDTTTTSREAIEEIDYFLNELEGYLQQEEGEKAKSILGKVDEVREQIRAGTNSTTEMTITLADLLKSLHNQSASLSDISKKLLKNMAQFELNTDESQNADKNSSQEG</sequence>
<name>A0A9X3WYZ5_9BACI</name>
<comment type="subcellular location">
    <subcellularLocation>
        <location evidence="1">Cell membrane</location>
    </subcellularLocation>
</comment>
<protein>
    <submittedName>
        <fullName evidence="6">Methyl-accepting chemotaxis protein</fullName>
    </submittedName>
</protein>
<feature type="transmembrane region" description="Helical" evidence="4">
    <location>
        <begin position="325"/>
        <end position="346"/>
    </location>
</feature>
<evidence type="ECO:0000256" key="1">
    <source>
        <dbReference type="ARBA" id="ARBA00004236"/>
    </source>
</evidence>
<feature type="transmembrane region" description="Helical" evidence="4">
    <location>
        <begin position="12"/>
        <end position="34"/>
    </location>
</feature>
<evidence type="ECO:0000313" key="6">
    <source>
        <dbReference type="EMBL" id="MDC3425884.1"/>
    </source>
</evidence>
<evidence type="ECO:0000259" key="5">
    <source>
        <dbReference type="PROSITE" id="PS50885"/>
    </source>
</evidence>
<proteinExistence type="predicted"/>
<accession>A0A9X3WYZ5</accession>
<keyword evidence="4" id="KW-0812">Transmembrane</keyword>
<keyword evidence="3 4" id="KW-0472">Membrane</keyword>
<feature type="domain" description="HAMP" evidence="5">
    <location>
        <begin position="353"/>
        <end position="399"/>
    </location>
</feature>
<gene>
    <name evidence="6" type="ORF">NC797_15355</name>
</gene>
<evidence type="ECO:0000313" key="7">
    <source>
        <dbReference type="Proteomes" id="UP001145050"/>
    </source>
</evidence>
<keyword evidence="2" id="KW-1003">Cell membrane</keyword>
<dbReference type="EMBL" id="JAMQKB010000023">
    <property type="protein sequence ID" value="MDC3425884.1"/>
    <property type="molecule type" value="Genomic_DNA"/>
</dbReference>
<evidence type="ECO:0000256" key="2">
    <source>
        <dbReference type="ARBA" id="ARBA00022475"/>
    </source>
</evidence>
<organism evidence="6 7">
    <name type="scientific">Terrihalobacillus insolitus</name>
    <dbReference type="NCBI Taxonomy" id="2950438"/>
    <lineage>
        <taxon>Bacteria</taxon>
        <taxon>Bacillati</taxon>
        <taxon>Bacillota</taxon>
        <taxon>Bacilli</taxon>
        <taxon>Bacillales</taxon>
        <taxon>Bacillaceae</taxon>
        <taxon>Terrihalobacillus</taxon>
    </lineage>
</organism>
<dbReference type="PROSITE" id="PS50885">
    <property type="entry name" value="HAMP"/>
    <property type="match status" value="1"/>
</dbReference>
<reference evidence="6" key="1">
    <citation type="submission" date="2022-06" db="EMBL/GenBank/DDBJ databases">
        <title>Aquibacillus sp. a new bacterium isolated from soil saline samples.</title>
        <authorList>
            <person name="Galisteo C."/>
            <person name="De La Haba R."/>
            <person name="Sanchez-Porro C."/>
            <person name="Ventosa A."/>
        </authorList>
    </citation>
    <scope>NUCLEOTIDE SEQUENCE</scope>
    <source>
        <strain evidence="6">3ASR75-11</strain>
    </source>
</reference>
<keyword evidence="4" id="KW-1133">Transmembrane helix</keyword>
<dbReference type="RefSeq" id="WP_272437703.1">
    <property type="nucleotide sequence ID" value="NZ_JAMQKB010000023.1"/>
</dbReference>
<dbReference type="AlphaFoldDB" id="A0A9X3WYZ5"/>
<evidence type="ECO:0000256" key="3">
    <source>
        <dbReference type="ARBA" id="ARBA00023136"/>
    </source>
</evidence>
<dbReference type="Gene3D" id="6.10.340.10">
    <property type="match status" value="1"/>
</dbReference>
<evidence type="ECO:0000256" key="4">
    <source>
        <dbReference type="SAM" id="Phobius"/>
    </source>
</evidence>
<dbReference type="PANTHER" id="PTHR32089:SF112">
    <property type="entry name" value="LYSOZYME-LIKE PROTEIN-RELATED"/>
    <property type="match status" value="1"/>
</dbReference>
<dbReference type="GO" id="GO:0007165">
    <property type="term" value="P:signal transduction"/>
    <property type="evidence" value="ECO:0007669"/>
    <property type="project" value="InterPro"/>
</dbReference>
<dbReference type="PANTHER" id="PTHR32089">
    <property type="entry name" value="METHYL-ACCEPTING CHEMOTAXIS PROTEIN MCPB"/>
    <property type="match status" value="1"/>
</dbReference>
<dbReference type="InterPro" id="IPR003660">
    <property type="entry name" value="HAMP_dom"/>
</dbReference>
<dbReference type="CDD" id="cd06225">
    <property type="entry name" value="HAMP"/>
    <property type="match status" value="1"/>
</dbReference>
<dbReference type="GO" id="GO:0005886">
    <property type="term" value="C:plasma membrane"/>
    <property type="evidence" value="ECO:0007669"/>
    <property type="project" value="UniProtKB-SubCell"/>
</dbReference>
<comment type="caution">
    <text evidence="6">The sequence shown here is derived from an EMBL/GenBank/DDBJ whole genome shotgun (WGS) entry which is preliminary data.</text>
</comment>